<protein>
    <submittedName>
        <fullName evidence="1">(2Fe-2S) ferredoxin domain-containing protein</fullName>
    </submittedName>
</protein>
<dbReference type="EMBL" id="RZNX01000011">
    <property type="protein sequence ID" value="RUT28101.1"/>
    <property type="molecule type" value="Genomic_DNA"/>
</dbReference>
<evidence type="ECO:0000313" key="2">
    <source>
        <dbReference type="Proteomes" id="UP000272464"/>
    </source>
</evidence>
<organism evidence="1 2">
    <name type="scientific">Paenibacillus zeisoli</name>
    <dbReference type="NCBI Taxonomy" id="2496267"/>
    <lineage>
        <taxon>Bacteria</taxon>
        <taxon>Bacillati</taxon>
        <taxon>Bacillota</taxon>
        <taxon>Bacilli</taxon>
        <taxon>Bacillales</taxon>
        <taxon>Paenibacillaceae</taxon>
        <taxon>Paenibacillus</taxon>
    </lineage>
</organism>
<name>A0A433X215_9BACL</name>
<gene>
    <name evidence="1" type="ORF">EJP77_17970</name>
</gene>
<sequence length="112" mass="12524">MVQSVGNYNLDELQQHILICHGSSCKKNRAEEITAAIRDEVKTQKTSSILVTRTECLKRCSDACNAVIYPAGVWYKEMTPGAGRKLVKKLGKGKLMKKHISYHVGKYKEATP</sequence>
<dbReference type="Proteomes" id="UP000272464">
    <property type="component" value="Unassembled WGS sequence"/>
</dbReference>
<dbReference type="CDD" id="cd02980">
    <property type="entry name" value="TRX_Fd_family"/>
    <property type="match status" value="1"/>
</dbReference>
<dbReference type="Gene3D" id="3.40.30.10">
    <property type="entry name" value="Glutaredoxin"/>
    <property type="match status" value="1"/>
</dbReference>
<proteinExistence type="predicted"/>
<accession>A0A433X215</accession>
<comment type="caution">
    <text evidence="1">The sequence shown here is derived from an EMBL/GenBank/DDBJ whole genome shotgun (WGS) entry which is preliminary data.</text>
</comment>
<dbReference type="InterPro" id="IPR036249">
    <property type="entry name" value="Thioredoxin-like_sf"/>
</dbReference>
<reference evidence="1 2" key="1">
    <citation type="submission" date="2018-12" db="EMBL/GenBank/DDBJ databases">
        <authorList>
            <person name="Sun L."/>
            <person name="Chen Z."/>
        </authorList>
    </citation>
    <scope>NUCLEOTIDE SEQUENCE [LARGE SCALE GENOMIC DNA]</scope>
    <source>
        <strain evidence="1 2">3-5-3</strain>
    </source>
</reference>
<dbReference type="AlphaFoldDB" id="A0A433X215"/>
<dbReference type="SUPFAM" id="SSF52833">
    <property type="entry name" value="Thioredoxin-like"/>
    <property type="match status" value="1"/>
</dbReference>
<evidence type="ECO:0000313" key="1">
    <source>
        <dbReference type="EMBL" id="RUT28101.1"/>
    </source>
</evidence>
<dbReference type="OrthoDB" id="9761899at2"/>
<keyword evidence="2" id="KW-1185">Reference proteome</keyword>